<dbReference type="PANTHER" id="PTHR33169">
    <property type="entry name" value="PADR-FAMILY TRANSCRIPTIONAL REGULATOR"/>
    <property type="match status" value="1"/>
</dbReference>
<dbReference type="RefSeq" id="WP_290282804.1">
    <property type="nucleotide sequence ID" value="NZ_JAUFQI010000001.1"/>
</dbReference>
<sequence>MANSIEFQEVLEKMRLELRRGVIVLAVLGQLREEHYGYSLRKSLEVKGLAMDEGTLYPLVRRLQKQGLLDSEWRVESNRKKRFYRLNELGLDVLTALSDEWQAMNTTIHRILDKK</sequence>
<name>A0ABV7WPI3_9GAMM</name>
<evidence type="ECO:0000313" key="2">
    <source>
        <dbReference type="EMBL" id="MFC3701201.1"/>
    </source>
</evidence>
<evidence type="ECO:0000259" key="1">
    <source>
        <dbReference type="Pfam" id="PF03551"/>
    </source>
</evidence>
<feature type="domain" description="Transcription regulator PadR N-terminal" evidence="1">
    <location>
        <begin position="24"/>
        <end position="94"/>
    </location>
</feature>
<dbReference type="InterPro" id="IPR036390">
    <property type="entry name" value="WH_DNA-bd_sf"/>
</dbReference>
<dbReference type="InterPro" id="IPR005149">
    <property type="entry name" value="Tscrpt_reg_PadR_N"/>
</dbReference>
<organism evidence="2 3">
    <name type="scientific">Reinekea marina</name>
    <dbReference type="NCBI Taxonomy" id="1310421"/>
    <lineage>
        <taxon>Bacteria</taxon>
        <taxon>Pseudomonadati</taxon>
        <taxon>Pseudomonadota</taxon>
        <taxon>Gammaproteobacteria</taxon>
        <taxon>Oceanospirillales</taxon>
        <taxon>Saccharospirillaceae</taxon>
        <taxon>Reinekea</taxon>
    </lineage>
</organism>
<dbReference type="EMBL" id="JBHRYN010000008">
    <property type="protein sequence ID" value="MFC3701201.1"/>
    <property type="molecule type" value="Genomic_DNA"/>
</dbReference>
<protein>
    <submittedName>
        <fullName evidence="2">PadR family transcriptional regulator</fullName>
    </submittedName>
</protein>
<dbReference type="PANTHER" id="PTHR33169:SF14">
    <property type="entry name" value="TRANSCRIPTIONAL REGULATOR RV3488"/>
    <property type="match status" value="1"/>
</dbReference>
<dbReference type="Proteomes" id="UP001595710">
    <property type="component" value="Unassembled WGS sequence"/>
</dbReference>
<gene>
    <name evidence="2" type="ORF">ACFOND_06050</name>
</gene>
<keyword evidence="3" id="KW-1185">Reference proteome</keyword>
<accession>A0ABV7WPI3</accession>
<dbReference type="InterPro" id="IPR036388">
    <property type="entry name" value="WH-like_DNA-bd_sf"/>
</dbReference>
<proteinExistence type="predicted"/>
<dbReference type="Gene3D" id="1.10.10.10">
    <property type="entry name" value="Winged helix-like DNA-binding domain superfamily/Winged helix DNA-binding domain"/>
    <property type="match status" value="1"/>
</dbReference>
<dbReference type="InterPro" id="IPR052509">
    <property type="entry name" value="Metal_resp_DNA-bind_regulator"/>
</dbReference>
<evidence type="ECO:0000313" key="3">
    <source>
        <dbReference type="Proteomes" id="UP001595710"/>
    </source>
</evidence>
<comment type="caution">
    <text evidence="2">The sequence shown here is derived from an EMBL/GenBank/DDBJ whole genome shotgun (WGS) entry which is preliminary data.</text>
</comment>
<reference evidence="3" key="1">
    <citation type="journal article" date="2019" name="Int. J. Syst. Evol. Microbiol.">
        <title>The Global Catalogue of Microorganisms (GCM) 10K type strain sequencing project: providing services to taxonomists for standard genome sequencing and annotation.</title>
        <authorList>
            <consortium name="The Broad Institute Genomics Platform"/>
            <consortium name="The Broad Institute Genome Sequencing Center for Infectious Disease"/>
            <person name="Wu L."/>
            <person name="Ma J."/>
        </authorList>
    </citation>
    <scope>NUCLEOTIDE SEQUENCE [LARGE SCALE GENOMIC DNA]</scope>
    <source>
        <strain evidence="3">CECT 8288</strain>
    </source>
</reference>
<dbReference type="Pfam" id="PF03551">
    <property type="entry name" value="PadR"/>
    <property type="match status" value="1"/>
</dbReference>
<dbReference type="SUPFAM" id="SSF46785">
    <property type="entry name" value="Winged helix' DNA-binding domain"/>
    <property type="match status" value="1"/>
</dbReference>